<evidence type="ECO:0000256" key="6">
    <source>
        <dbReference type="ARBA" id="ARBA00023136"/>
    </source>
</evidence>
<keyword evidence="2" id="KW-0328">Glycosyltransferase</keyword>
<accession>A0AAV7HT82</accession>
<dbReference type="Proteomes" id="UP000775213">
    <property type="component" value="Unassembled WGS sequence"/>
</dbReference>
<keyword evidence="3" id="KW-0808">Transferase</keyword>
<gene>
    <name evidence="7" type="ORF">IEQ34_000530</name>
</gene>
<reference evidence="7 8" key="1">
    <citation type="journal article" date="2021" name="Hortic Res">
        <title>Chromosome-scale assembly of the Dendrobium chrysotoxum genome enhances the understanding of orchid evolution.</title>
        <authorList>
            <person name="Zhang Y."/>
            <person name="Zhang G.Q."/>
            <person name="Zhang D."/>
            <person name="Liu X.D."/>
            <person name="Xu X.Y."/>
            <person name="Sun W.H."/>
            <person name="Yu X."/>
            <person name="Zhu X."/>
            <person name="Wang Z.W."/>
            <person name="Zhao X."/>
            <person name="Zhong W.Y."/>
            <person name="Chen H."/>
            <person name="Yin W.L."/>
            <person name="Huang T."/>
            <person name="Niu S.C."/>
            <person name="Liu Z.J."/>
        </authorList>
    </citation>
    <scope>NUCLEOTIDE SEQUENCE [LARGE SCALE GENOMIC DNA]</scope>
    <source>
        <strain evidence="7">Lindl</strain>
    </source>
</reference>
<protein>
    <submittedName>
        <fullName evidence="7">Uncharacterized protein</fullName>
    </submittedName>
</protein>
<keyword evidence="4" id="KW-0812">Transmembrane</keyword>
<dbReference type="GO" id="GO:0030244">
    <property type="term" value="P:cellulose biosynthetic process"/>
    <property type="evidence" value="ECO:0007669"/>
    <property type="project" value="InterPro"/>
</dbReference>
<evidence type="ECO:0000256" key="2">
    <source>
        <dbReference type="ARBA" id="ARBA00022676"/>
    </source>
</evidence>
<keyword evidence="6" id="KW-0472">Membrane</keyword>
<dbReference type="InterPro" id="IPR005150">
    <property type="entry name" value="Cellulose_synth"/>
</dbReference>
<keyword evidence="8" id="KW-1185">Reference proteome</keyword>
<organism evidence="7 8">
    <name type="scientific">Dendrobium chrysotoxum</name>
    <name type="common">Orchid</name>
    <dbReference type="NCBI Taxonomy" id="161865"/>
    <lineage>
        <taxon>Eukaryota</taxon>
        <taxon>Viridiplantae</taxon>
        <taxon>Streptophyta</taxon>
        <taxon>Embryophyta</taxon>
        <taxon>Tracheophyta</taxon>
        <taxon>Spermatophyta</taxon>
        <taxon>Magnoliopsida</taxon>
        <taxon>Liliopsida</taxon>
        <taxon>Asparagales</taxon>
        <taxon>Orchidaceae</taxon>
        <taxon>Epidendroideae</taxon>
        <taxon>Malaxideae</taxon>
        <taxon>Dendrobiinae</taxon>
        <taxon>Dendrobium</taxon>
    </lineage>
</organism>
<name>A0AAV7HT82_DENCH</name>
<comment type="subcellular location">
    <subcellularLocation>
        <location evidence="1">Endomembrane system</location>
    </subcellularLocation>
</comment>
<dbReference type="EMBL" id="JAGFBR010000001">
    <property type="protein sequence ID" value="KAH0470807.1"/>
    <property type="molecule type" value="Genomic_DNA"/>
</dbReference>
<dbReference type="Pfam" id="PF03552">
    <property type="entry name" value="Cellulose_synt"/>
    <property type="match status" value="1"/>
</dbReference>
<dbReference type="AlphaFoldDB" id="A0AAV7HT82"/>
<dbReference type="GO" id="GO:0016760">
    <property type="term" value="F:cellulose synthase (UDP-forming) activity"/>
    <property type="evidence" value="ECO:0007669"/>
    <property type="project" value="InterPro"/>
</dbReference>
<evidence type="ECO:0000313" key="8">
    <source>
        <dbReference type="Proteomes" id="UP000775213"/>
    </source>
</evidence>
<evidence type="ECO:0000256" key="4">
    <source>
        <dbReference type="ARBA" id="ARBA00022692"/>
    </source>
</evidence>
<sequence length="131" mass="15715">MEKDIISKINCTYLVLSNFRQSVNPTAGFRLIWMQGLSLSQNKNGRYCWLHGSPLCALKEHEIEPKNPEAHFSQTRDFLENKVHYDFVKERRRVKREYDEFKVRINSLPDSMRRRSDAYNAHEELWPKKQE</sequence>
<comment type="caution">
    <text evidence="7">The sequence shown here is derived from an EMBL/GenBank/DDBJ whole genome shotgun (WGS) entry which is preliminary data.</text>
</comment>
<evidence type="ECO:0000256" key="1">
    <source>
        <dbReference type="ARBA" id="ARBA00004308"/>
    </source>
</evidence>
<keyword evidence="5" id="KW-1133">Transmembrane helix</keyword>
<evidence type="ECO:0000313" key="7">
    <source>
        <dbReference type="EMBL" id="KAH0470807.1"/>
    </source>
</evidence>
<evidence type="ECO:0000256" key="5">
    <source>
        <dbReference type="ARBA" id="ARBA00022989"/>
    </source>
</evidence>
<evidence type="ECO:0000256" key="3">
    <source>
        <dbReference type="ARBA" id="ARBA00022679"/>
    </source>
</evidence>
<dbReference type="GO" id="GO:0016020">
    <property type="term" value="C:membrane"/>
    <property type="evidence" value="ECO:0007669"/>
    <property type="project" value="InterPro"/>
</dbReference>
<dbReference type="GO" id="GO:0012505">
    <property type="term" value="C:endomembrane system"/>
    <property type="evidence" value="ECO:0007669"/>
    <property type="project" value="UniProtKB-SubCell"/>
</dbReference>
<proteinExistence type="predicted"/>